<proteinExistence type="inferred from homology"/>
<dbReference type="InParanoid" id="E4WPW0"/>
<evidence type="ECO:0000256" key="5">
    <source>
        <dbReference type="SAM" id="SignalP"/>
    </source>
</evidence>
<gene>
    <name evidence="7" type="ORF">GSOID_T00000787001</name>
</gene>
<sequence>MIIREIFLFLQLVFSSSWVEPNVKINIPKEILESEKTFDRVELAKRIAAARKAEKESNQAIGSQLSWEGLVAPMPGRHPVQDMFSTDTDELDMENQDQLVDQLPDIKRFVHIDLAAGRPSVEYLKEVFALLKEIGASGIFLEWEQTFPYGAEISFLSNPDRSYSRTELDEIIKNAKENKLEIIPLVDVCTNAEFATKHKPELKISPTCFMDFHPLNESTTKFVKSLLSEILQANPLSSWIHIGCGLFKSISRNLLAKEIHARNTTTTAVYLDYIEDVGKTIKMLAPNVRALVWDDTLRNINNEVLIAHKAPDYFDVVIKNERFGGYLDARATLKLLNAHGKIFEGIWIATSFKCGQDVLDPLPDIKRNAAQAEELFQAARNAPEYANIIGFVLTGKSRYTHFAAMCSLLPISLPSLVTSYKTTTRGAFTTSVLWESSRTLGFQGQIPTINRPRPQAVIPGNFPGSEIWRSTLLLENVKGKIHSFLEGPNYNSFFNKHLVKTGRVSYYRLETIAKELKSLKTEMKNVKDTLVVELLKIYNDHVVNEWIVEQIQKEEKQLVEKTSATSIYLEKMKKEL</sequence>
<dbReference type="Pfam" id="PF00728">
    <property type="entry name" value="Glyco_hydro_20"/>
    <property type="match status" value="1"/>
</dbReference>
<keyword evidence="8" id="KW-1185">Reference proteome</keyword>
<evidence type="ECO:0000256" key="1">
    <source>
        <dbReference type="ARBA" id="ARBA00001231"/>
    </source>
</evidence>
<dbReference type="InterPro" id="IPR015883">
    <property type="entry name" value="Glyco_hydro_20_cat"/>
</dbReference>
<keyword evidence="5" id="KW-0732">Signal</keyword>
<dbReference type="EC" id="3.2.1.52" evidence="3"/>
<dbReference type="PANTHER" id="PTHR21040:SF8">
    <property type="entry name" value="BCDNA.GH04120"/>
    <property type="match status" value="1"/>
</dbReference>
<feature type="domain" description="Glycoside hydrolase family 20 catalytic" evidence="6">
    <location>
        <begin position="159"/>
        <end position="301"/>
    </location>
</feature>
<evidence type="ECO:0000256" key="2">
    <source>
        <dbReference type="ARBA" id="ARBA00006285"/>
    </source>
</evidence>
<evidence type="ECO:0000256" key="3">
    <source>
        <dbReference type="ARBA" id="ARBA00012663"/>
    </source>
</evidence>
<evidence type="ECO:0000313" key="7">
    <source>
        <dbReference type="EMBL" id="CBY20781.1"/>
    </source>
</evidence>
<dbReference type="AlphaFoldDB" id="E4WPW0"/>
<dbReference type="InterPro" id="IPR038901">
    <property type="entry name" value="HEXDC-like"/>
</dbReference>
<reference evidence="7" key="1">
    <citation type="journal article" date="2010" name="Science">
        <title>Plasticity of animal genome architecture unmasked by rapid evolution of a pelagic tunicate.</title>
        <authorList>
            <person name="Denoeud F."/>
            <person name="Henriet S."/>
            <person name="Mungpakdee S."/>
            <person name="Aury J.M."/>
            <person name="Da Silva C."/>
            <person name="Brinkmann H."/>
            <person name="Mikhaleva J."/>
            <person name="Olsen L.C."/>
            <person name="Jubin C."/>
            <person name="Canestro C."/>
            <person name="Bouquet J.M."/>
            <person name="Danks G."/>
            <person name="Poulain J."/>
            <person name="Campsteijn C."/>
            <person name="Adamski M."/>
            <person name="Cross I."/>
            <person name="Yadetie F."/>
            <person name="Muffato M."/>
            <person name="Louis A."/>
            <person name="Butcher S."/>
            <person name="Tsagkogeorga G."/>
            <person name="Konrad A."/>
            <person name="Singh S."/>
            <person name="Jensen M.F."/>
            <person name="Cong E.H."/>
            <person name="Eikeseth-Otteraa H."/>
            <person name="Noel B."/>
            <person name="Anthouard V."/>
            <person name="Porcel B.M."/>
            <person name="Kachouri-Lafond R."/>
            <person name="Nishino A."/>
            <person name="Ugolini M."/>
            <person name="Chourrout P."/>
            <person name="Nishida H."/>
            <person name="Aasland R."/>
            <person name="Huzurbazar S."/>
            <person name="Westhof E."/>
            <person name="Delsuc F."/>
            <person name="Lehrach H."/>
            <person name="Reinhardt R."/>
            <person name="Weissenbach J."/>
            <person name="Roy S.W."/>
            <person name="Artiguenave F."/>
            <person name="Postlethwait J.H."/>
            <person name="Manak J.R."/>
            <person name="Thompson E.M."/>
            <person name="Jaillon O."/>
            <person name="Du Pasquier L."/>
            <person name="Boudinot P."/>
            <person name="Liberles D.A."/>
            <person name="Volff J.N."/>
            <person name="Philippe H."/>
            <person name="Lenhard B."/>
            <person name="Roest Crollius H."/>
            <person name="Wincker P."/>
            <person name="Chourrout D."/>
        </authorList>
    </citation>
    <scope>NUCLEOTIDE SEQUENCE [LARGE SCALE GENOMIC DNA]</scope>
</reference>
<comment type="catalytic activity">
    <reaction evidence="1">
        <text>Hydrolysis of terminal non-reducing N-acetyl-D-hexosamine residues in N-acetyl-beta-D-hexosaminides.</text>
        <dbReference type="EC" id="3.2.1.52"/>
    </reaction>
</comment>
<feature type="signal peptide" evidence="5">
    <location>
        <begin position="1"/>
        <end position="18"/>
    </location>
</feature>
<dbReference type="InterPro" id="IPR017853">
    <property type="entry name" value="GH"/>
</dbReference>
<name>E4WPW0_OIKDI</name>
<dbReference type="GO" id="GO:0004563">
    <property type="term" value="F:beta-N-acetylhexosaminidase activity"/>
    <property type="evidence" value="ECO:0007669"/>
    <property type="project" value="UniProtKB-EC"/>
</dbReference>
<dbReference type="Proteomes" id="UP000001307">
    <property type="component" value="Unassembled WGS sequence"/>
</dbReference>
<dbReference type="OrthoDB" id="47475at2759"/>
<keyword evidence="4" id="KW-0378">Hydrolase</keyword>
<protein>
    <recommendedName>
        <fullName evidence="3">beta-N-acetylhexosaminidase</fullName>
        <ecNumber evidence="3">3.2.1.52</ecNumber>
    </recommendedName>
</protein>
<dbReference type="SUPFAM" id="SSF51445">
    <property type="entry name" value="(Trans)glycosidases"/>
    <property type="match status" value="1"/>
</dbReference>
<dbReference type="GO" id="GO:0005975">
    <property type="term" value="P:carbohydrate metabolic process"/>
    <property type="evidence" value="ECO:0007669"/>
    <property type="project" value="InterPro"/>
</dbReference>
<dbReference type="Gene3D" id="3.20.20.80">
    <property type="entry name" value="Glycosidases"/>
    <property type="match status" value="1"/>
</dbReference>
<evidence type="ECO:0000313" key="8">
    <source>
        <dbReference type="Proteomes" id="UP000001307"/>
    </source>
</evidence>
<evidence type="ECO:0000256" key="4">
    <source>
        <dbReference type="ARBA" id="ARBA00022801"/>
    </source>
</evidence>
<comment type="similarity">
    <text evidence="2">Belongs to the glycosyl hydrolase 20 family.</text>
</comment>
<feature type="chain" id="PRO_5003189406" description="beta-N-acetylhexosaminidase" evidence="5">
    <location>
        <begin position="19"/>
        <end position="576"/>
    </location>
</feature>
<dbReference type="PANTHER" id="PTHR21040">
    <property type="entry name" value="BCDNA.GH04120"/>
    <property type="match status" value="1"/>
</dbReference>
<organism evidence="7">
    <name type="scientific">Oikopleura dioica</name>
    <name type="common">Tunicate</name>
    <dbReference type="NCBI Taxonomy" id="34765"/>
    <lineage>
        <taxon>Eukaryota</taxon>
        <taxon>Metazoa</taxon>
        <taxon>Chordata</taxon>
        <taxon>Tunicata</taxon>
        <taxon>Appendicularia</taxon>
        <taxon>Copelata</taxon>
        <taxon>Oikopleuridae</taxon>
        <taxon>Oikopleura</taxon>
    </lineage>
</organism>
<dbReference type="EMBL" id="FN653015">
    <property type="protein sequence ID" value="CBY20781.1"/>
    <property type="molecule type" value="Genomic_DNA"/>
</dbReference>
<accession>E4WPW0</accession>
<evidence type="ECO:0000259" key="6">
    <source>
        <dbReference type="Pfam" id="PF00728"/>
    </source>
</evidence>